<dbReference type="PROSITE" id="PS00893">
    <property type="entry name" value="NUDIX_BOX"/>
    <property type="match status" value="1"/>
</dbReference>
<sequence length="153" mass="17321">MAHIHDLIDFTASAFIVHEDKILLVHHKKLNKWLQIGGHIELDENPDQALLREIQEECGLEVEVLAELCPCEKDAQTTPLLRPHFINIHWVSDTHRHCDLGYVCRAITTDPVLEEEGAHAIGWFTEDEIKNLDTVPNLIQLAGQALEIAAKAR</sequence>
<dbReference type="AlphaFoldDB" id="A0A2H0RPQ1"/>
<dbReference type="PROSITE" id="PS51462">
    <property type="entry name" value="NUDIX"/>
    <property type="match status" value="1"/>
</dbReference>
<evidence type="ECO:0000256" key="1">
    <source>
        <dbReference type="ARBA" id="ARBA00001946"/>
    </source>
</evidence>
<comment type="caution">
    <text evidence="4">The sequence shown here is derived from an EMBL/GenBank/DDBJ whole genome shotgun (WGS) entry which is preliminary data.</text>
</comment>
<dbReference type="PANTHER" id="PTHR43046:SF14">
    <property type="entry name" value="MUTT_NUDIX FAMILY PROTEIN"/>
    <property type="match status" value="1"/>
</dbReference>
<dbReference type="Proteomes" id="UP000230084">
    <property type="component" value="Unassembled WGS sequence"/>
</dbReference>
<keyword evidence="2" id="KW-0378">Hydrolase</keyword>
<gene>
    <name evidence="4" type="ORF">COV06_01010</name>
</gene>
<protein>
    <submittedName>
        <fullName evidence="4">DNA mismatch repair protein MutT</fullName>
    </submittedName>
</protein>
<accession>A0A2H0RPQ1</accession>
<dbReference type="EMBL" id="PCYM01000001">
    <property type="protein sequence ID" value="PIR47964.1"/>
    <property type="molecule type" value="Genomic_DNA"/>
</dbReference>
<dbReference type="InterPro" id="IPR020084">
    <property type="entry name" value="NUDIX_hydrolase_CS"/>
</dbReference>
<evidence type="ECO:0000259" key="3">
    <source>
        <dbReference type="PROSITE" id="PS51462"/>
    </source>
</evidence>
<name>A0A2H0RPQ1_9BACT</name>
<comment type="cofactor">
    <cofactor evidence="1">
        <name>Mg(2+)</name>
        <dbReference type="ChEBI" id="CHEBI:18420"/>
    </cofactor>
</comment>
<reference evidence="4 5" key="1">
    <citation type="submission" date="2017-09" db="EMBL/GenBank/DDBJ databases">
        <title>Depth-based differentiation of microbial function through sediment-hosted aquifers and enrichment of novel symbionts in the deep terrestrial subsurface.</title>
        <authorList>
            <person name="Probst A.J."/>
            <person name="Ladd B."/>
            <person name="Jarett J.K."/>
            <person name="Geller-Mcgrath D.E."/>
            <person name="Sieber C.M."/>
            <person name="Emerson J.B."/>
            <person name="Anantharaman K."/>
            <person name="Thomas B.C."/>
            <person name="Malmstrom R."/>
            <person name="Stieglmeier M."/>
            <person name="Klingl A."/>
            <person name="Woyke T."/>
            <person name="Ryan C.M."/>
            <person name="Banfield J.F."/>
        </authorList>
    </citation>
    <scope>NUCLEOTIDE SEQUENCE [LARGE SCALE GENOMIC DNA]</scope>
    <source>
        <strain evidence="4">CG10_big_fil_rev_8_21_14_0_10_50_16</strain>
    </source>
</reference>
<dbReference type="InterPro" id="IPR000086">
    <property type="entry name" value="NUDIX_hydrolase_dom"/>
</dbReference>
<evidence type="ECO:0000256" key="2">
    <source>
        <dbReference type="ARBA" id="ARBA00022801"/>
    </source>
</evidence>
<dbReference type="Pfam" id="PF00293">
    <property type="entry name" value="NUDIX"/>
    <property type="match status" value="1"/>
</dbReference>
<evidence type="ECO:0000313" key="4">
    <source>
        <dbReference type="EMBL" id="PIR47964.1"/>
    </source>
</evidence>
<evidence type="ECO:0000313" key="5">
    <source>
        <dbReference type="Proteomes" id="UP000230084"/>
    </source>
</evidence>
<feature type="domain" description="Nudix hydrolase" evidence="3">
    <location>
        <begin position="7"/>
        <end position="147"/>
    </location>
</feature>
<dbReference type="PANTHER" id="PTHR43046">
    <property type="entry name" value="GDP-MANNOSE MANNOSYL HYDROLASE"/>
    <property type="match status" value="1"/>
</dbReference>
<dbReference type="Gene3D" id="3.90.79.10">
    <property type="entry name" value="Nucleoside Triphosphate Pyrophosphohydrolase"/>
    <property type="match status" value="1"/>
</dbReference>
<proteinExistence type="predicted"/>
<organism evidence="4 5">
    <name type="scientific">Candidatus Uhrbacteria bacterium CG10_big_fil_rev_8_21_14_0_10_50_16</name>
    <dbReference type="NCBI Taxonomy" id="1975039"/>
    <lineage>
        <taxon>Bacteria</taxon>
        <taxon>Candidatus Uhriibacteriota</taxon>
    </lineage>
</organism>
<dbReference type="SUPFAM" id="SSF55811">
    <property type="entry name" value="Nudix"/>
    <property type="match status" value="1"/>
</dbReference>
<dbReference type="InterPro" id="IPR015797">
    <property type="entry name" value="NUDIX_hydrolase-like_dom_sf"/>
</dbReference>
<dbReference type="GO" id="GO:0016787">
    <property type="term" value="F:hydrolase activity"/>
    <property type="evidence" value="ECO:0007669"/>
    <property type="project" value="UniProtKB-KW"/>
</dbReference>
<dbReference type="CDD" id="cd03674">
    <property type="entry name" value="NUDIX_Hydrolase"/>
    <property type="match status" value="1"/>
</dbReference>